<dbReference type="AlphaFoldDB" id="D7C152"/>
<accession>D7C152</accession>
<keyword evidence="2" id="KW-1185">Reference proteome</keyword>
<dbReference type="Gene3D" id="1.25.40.10">
    <property type="entry name" value="Tetratricopeptide repeat domain"/>
    <property type="match status" value="1"/>
</dbReference>
<dbReference type="EMBL" id="CP002047">
    <property type="protein sequence ID" value="ADI07953.1"/>
    <property type="molecule type" value="Genomic_DNA"/>
</dbReference>
<dbReference type="Proteomes" id="UP000000377">
    <property type="component" value="Chromosome"/>
</dbReference>
<evidence type="ECO:0000313" key="1">
    <source>
        <dbReference type="EMBL" id="ADI07953.1"/>
    </source>
</evidence>
<dbReference type="InterPro" id="IPR011990">
    <property type="entry name" value="TPR-like_helical_dom_sf"/>
</dbReference>
<gene>
    <name evidence="1" type="ordered locus">SBI_04833</name>
</gene>
<sequence length="135" mass="15023">MALNSPADKEQLTQAGLESERLDQEITARYGEAHPHTINIRELRGWLALLLGQPGVATRWHLHTVGLQTEVWGPTHQLTQGSAQRAVHAWLKIDDPQEGAVIGRELLAMLATVLGEDSKVTRRALRRLEKITAQL</sequence>
<reference evidence="1 2" key="1">
    <citation type="journal article" date="2010" name="J. Bacteriol.">
        <title>Genome sequence of the milbemycin-producing bacterium Streptomyces bingchenggensis.</title>
        <authorList>
            <person name="Wang X.J."/>
            <person name="Yan Y.J."/>
            <person name="Zhang B."/>
            <person name="An J."/>
            <person name="Wang J.J."/>
            <person name="Tian J."/>
            <person name="Jiang L."/>
            <person name="Chen Y.H."/>
            <person name="Huang S.X."/>
            <person name="Yin M."/>
            <person name="Zhang J."/>
            <person name="Gao A.L."/>
            <person name="Liu C.X."/>
            <person name="Zhu Z.X."/>
            <person name="Xiang W.S."/>
        </authorList>
    </citation>
    <scope>NUCLEOTIDE SEQUENCE [LARGE SCALE GENOMIC DNA]</scope>
    <source>
        <strain evidence="1 2">BCW-1</strain>
    </source>
</reference>
<dbReference type="RefSeq" id="WP_014177423.1">
    <property type="nucleotide sequence ID" value="NC_016582.1"/>
</dbReference>
<dbReference type="HOGENOM" id="CLU_1884555_0_0_11"/>
<dbReference type="KEGG" id="sbh:SBI_04833"/>
<protein>
    <submittedName>
        <fullName evidence="1">Uncharacterized protein</fullName>
    </submittedName>
</protein>
<dbReference type="eggNOG" id="ENOG5030DA7">
    <property type="taxonomic scope" value="Bacteria"/>
</dbReference>
<proteinExistence type="predicted"/>
<evidence type="ECO:0000313" key="2">
    <source>
        <dbReference type="Proteomes" id="UP000000377"/>
    </source>
</evidence>
<organism evidence="1 2">
    <name type="scientific">Streptomyces bingchenggensis (strain BCW-1)</name>
    <dbReference type="NCBI Taxonomy" id="749414"/>
    <lineage>
        <taxon>Bacteria</taxon>
        <taxon>Bacillati</taxon>
        <taxon>Actinomycetota</taxon>
        <taxon>Actinomycetes</taxon>
        <taxon>Kitasatosporales</taxon>
        <taxon>Streptomycetaceae</taxon>
        <taxon>Streptomyces</taxon>
    </lineage>
</organism>
<name>D7C152_STRBB</name>